<dbReference type="RefSeq" id="WP_088819730.1">
    <property type="nucleotide sequence ID" value="NZ_CP019964.1"/>
</dbReference>
<keyword evidence="2" id="KW-0812">Transmembrane</keyword>
<reference evidence="3 4" key="1">
    <citation type="journal article" date="2017" name="Nat. Commun.">
        <title>'ARMAN' archaea depend on association with euryarchaeal host in culture and in situ.</title>
        <authorList>
            <person name="Golyshina O."/>
            <person name="Toshchakov S."/>
            <person name="Makarova K."/>
            <person name="Gavrilov S."/>
            <person name="Korzhenkov A."/>
            <person name="La Cono V."/>
            <person name="Arcadi E."/>
            <person name="Nechitaylo T."/>
            <person name="Ferrer M."/>
            <person name="Kublanov I."/>
            <person name="Wolf Y."/>
            <person name="Yakimov M."/>
            <person name="Golyshin P."/>
            <person name="Slesarev A."/>
            <person name="Kozyavkin S."/>
        </authorList>
    </citation>
    <scope>NUCLEOTIDE SEQUENCE [LARGE SCALE GENOMIC DNA]</scope>
    <source>
        <strain evidence="3 4">Mia14</strain>
    </source>
</reference>
<organism evidence="3 4">
    <name type="scientific">Candidatus Mancarchaeum acidiphilum</name>
    <dbReference type="NCBI Taxonomy" id="1920749"/>
    <lineage>
        <taxon>Archaea</taxon>
        <taxon>Candidatus Micrarchaeota</taxon>
        <taxon>Candidatus Mancarchaeum</taxon>
    </lineage>
</organism>
<dbReference type="Proteomes" id="UP000197679">
    <property type="component" value="Chromosome"/>
</dbReference>
<sequence length="187" mass="21068">MLRSHASKAVFAAVLLLLIIFLAYAYGSERLYGGPSVNTSIYSVNNINNFSEVYNTTLKYVTLVNKSSYIVFYPNLKGAYANLSKAKNLSKENPAVAYSLLEDSYKSASLQLKRIGTYRLPTLIILIVLTALSSLYLYYLMEPVKRQPKQKPYADVKKEKGEKPRKAASHRKNMAKRGKKGAKRTKK</sequence>
<evidence type="ECO:0000256" key="2">
    <source>
        <dbReference type="SAM" id="Phobius"/>
    </source>
</evidence>
<proteinExistence type="predicted"/>
<evidence type="ECO:0000313" key="3">
    <source>
        <dbReference type="EMBL" id="ASI13565.1"/>
    </source>
</evidence>
<feature type="region of interest" description="Disordered" evidence="1">
    <location>
        <begin position="147"/>
        <end position="187"/>
    </location>
</feature>
<dbReference type="KEGG" id="marh:Mia14_0231"/>
<feature type="compositionally biased region" description="Basic residues" evidence="1">
    <location>
        <begin position="166"/>
        <end position="187"/>
    </location>
</feature>
<feature type="compositionally biased region" description="Basic and acidic residues" evidence="1">
    <location>
        <begin position="152"/>
        <end position="165"/>
    </location>
</feature>
<dbReference type="EMBL" id="CP019964">
    <property type="protein sequence ID" value="ASI13565.1"/>
    <property type="molecule type" value="Genomic_DNA"/>
</dbReference>
<dbReference type="GeneID" id="33313789"/>
<accession>A0A218NM72</accession>
<evidence type="ECO:0000313" key="4">
    <source>
        <dbReference type="Proteomes" id="UP000197679"/>
    </source>
</evidence>
<keyword evidence="2" id="KW-1133">Transmembrane helix</keyword>
<keyword evidence="4" id="KW-1185">Reference proteome</keyword>
<protein>
    <submittedName>
        <fullName evidence="3">Membrane protein</fullName>
    </submittedName>
</protein>
<name>A0A218NM72_9ARCH</name>
<keyword evidence="2" id="KW-0472">Membrane</keyword>
<evidence type="ECO:0000256" key="1">
    <source>
        <dbReference type="SAM" id="MobiDB-lite"/>
    </source>
</evidence>
<feature type="transmembrane region" description="Helical" evidence="2">
    <location>
        <begin position="120"/>
        <end position="141"/>
    </location>
</feature>
<gene>
    <name evidence="3" type="ORF">Mia14_0231</name>
</gene>
<dbReference type="AlphaFoldDB" id="A0A218NM72"/>